<feature type="chain" id="PRO_5011764044" description="DUF11 domain-containing protein" evidence="2">
    <location>
        <begin position="21"/>
        <end position="294"/>
    </location>
</feature>
<dbReference type="Proteomes" id="UP000199446">
    <property type="component" value="Unassembled WGS sequence"/>
</dbReference>
<feature type="compositionally biased region" description="Polar residues" evidence="1">
    <location>
        <begin position="259"/>
        <end position="268"/>
    </location>
</feature>
<evidence type="ECO:0000256" key="2">
    <source>
        <dbReference type="SAM" id="SignalP"/>
    </source>
</evidence>
<keyword evidence="2" id="KW-0732">Signal</keyword>
<evidence type="ECO:0000313" key="3">
    <source>
        <dbReference type="EMBL" id="SDF37753.1"/>
    </source>
</evidence>
<evidence type="ECO:0008006" key="5">
    <source>
        <dbReference type="Google" id="ProtNLM"/>
    </source>
</evidence>
<dbReference type="PROSITE" id="PS51257">
    <property type="entry name" value="PROKAR_LIPOPROTEIN"/>
    <property type="match status" value="1"/>
</dbReference>
<keyword evidence="4" id="KW-1185">Reference proteome</keyword>
<name>A0A1G7KKH6_9DEIN</name>
<evidence type="ECO:0000256" key="1">
    <source>
        <dbReference type="SAM" id="MobiDB-lite"/>
    </source>
</evidence>
<dbReference type="AlphaFoldDB" id="A0A1G7KKH6"/>
<protein>
    <recommendedName>
        <fullName evidence="5">DUF11 domain-containing protein</fullName>
    </recommendedName>
</protein>
<gene>
    <name evidence="3" type="ORF">SAMN04488243_1471</name>
</gene>
<evidence type="ECO:0000313" key="4">
    <source>
        <dbReference type="Proteomes" id="UP000199446"/>
    </source>
</evidence>
<organism evidence="3 4">
    <name type="scientific">Thermus arciformis</name>
    <dbReference type="NCBI Taxonomy" id="482827"/>
    <lineage>
        <taxon>Bacteria</taxon>
        <taxon>Thermotogati</taxon>
        <taxon>Deinococcota</taxon>
        <taxon>Deinococci</taxon>
        <taxon>Thermales</taxon>
        <taxon>Thermaceae</taxon>
        <taxon>Thermus</taxon>
    </lineage>
</organism>
<feature type="compositionally biased region" description="Pro residues" evidence="1">
    <location>
        <begin position="242"/>
        <end position="251"/>
    </location>
</feature>
<accession>A0A1G7KKH6</accession>
<dbReference type="EMBL" id="FNBC01000047">
    <property type="protein sequence ID" value="SDF37753.1"/>
    <property type="molecule type" value="Genomic_DNA"/>
</dbReference>
<feature type="region of interest" description="Disordered" evidence="1">
    <location>
        <begin position="206"/>
        <end position="294"/>
    </location>
</feature>
<proteinExistence type="predicted"/>
<reference evidence="4" key="1">
    <citation type="submission" date="2016-10" db="EMBL/GenBank/DDBJ databases">
        <authorList>
            <person name="Varghese N."/>
            <person name="Submissions S."/>
        </authorList>
    </citation>
    <scope>NUCLEOTIDE SEQUENCE [LARGE SCALE GENOMIC DNA]</scope>
    <source>
        <strain evidence="4">CGMCC 1.6992</strain>
    </source>
</reference>
<feature type="signal peptide" evidence="2">
    <location>
        <begin position="1"/>
        <end position="20"/>
    </location>
</feature>
<sequence length="294" mass="32221">MARARLGTLLLAFLALLLSACNTLQSLLPQPKPFEAQVVGESDQTVAPGETATYTLRLSFREGAGPVTLRVALADPCAKGTSSCPGWDTSRYPGVEHPRGTFTLTPSAPEVSLTFQVAADALPQGPFKYEVVLTGEDASGKAVEEVVPLYLKVLNPGERSGMEAWNFWRSYLSFSPVREDPEWSFWAWLHSRYMAMNYPNSLPHDEDLSQPFASPEGQQAGRKGNEWGNLTQNLHLPHTPHKPSPPPPGGPRPRAWSSRRMTCTTSSGKRTRAAPSLASRQLPFPSIPTQWASR</sequence>